<dbReference type="Pfam" id="PF17917">
    <property type="entry name" value="RT_RNaseH"/>
    <property type="match status" value="1"/>
</dbReference>
<dbReference type="GO" id="GO:0004519">
    <property type="term" value="F:endonuclease activity"/>
    <property type="evidence" value="ECO:0007669"/>
    <property type="project" value="UniProtKB-KW"/>
</dbReference>
<accession>A0A699I9V4</accession>
<dbReference type="CDD" id="cd01647">
    <property type="entry name" value="RT_LTR"/>
    <property type="match status" value="1"/>
</dbReference>
<dbReference type="InterPro" id="IPR043502">
    <property type="entry name" value="DNA/RNA_pol_sf"/>
</dbReference>
<evidence type="ECO:0000256" key="7">
    <source>
        <dbReference type="ARBA" id="ARBA00022918"/>
    </source>
</evidence>
<dbReference type="InterPro" id="IPR053134">
    <property type="entry name" value="RNA-dir_DNA_polymerase"/>
</dbReference>
<evidence type="ECO:0000256" key="5">
    <source>
        <dbReference type="ARBA" id="ARBA00022759"/>
    </source>
</evidence>
<dbReference type="FunFam" id="3.10.10.10:FF:000007">
    <property type="entry name" value="Retrovirus-related Pol polyprotein from transposon 17.6-like Protein"/>
    <property type="match status" value="1"/>
</dbReference>
<keyword evidence="5" id="KW-0255">Endonuclease</keyword>
<feature type="domain" description="Reverse transcriptase" evidence="8">
    <location>
        <begin position="268"/>
        <end position="448"/>
    </location>
</feature>
<dbReference type="PANTHER" id="PTHR24559">
    <property type="entry name" value="TRANSPOSON TY3-I GAG-POL POLYPROTEIN"/>
    <property type="match status" value="1"/>
</dbReference>
<dbReference type="PANTHER" id="PTHR24559:SF450">
    <property type="entry name" value="RNA-DIRECTED DNA POLYMERASE HOMOLOG"/>
    <property type="match status" value="1"/>
</dbReference>
<evidence type="ECO:0000256" key="1">
    <source>
        <dbReference type="ARBA" id="ARBA00022670"/>
    </source>
</evidence>
<dbReference type="EMBL" id="BKCJ010264721">
    <property type="protein sequence ID" value="GEZ31778.1"/>
    <property type="molecule type" value="Genomic_DNA"/>
</dbReference>
<reference evidence="9" key="1">
    <citation type="journal article" date="2019" name="Sci. Rep.">
        <title>Draft genome of Tanacetum cinerariifolium, the natural source of mosquito coil.</title>
        <authorList>
            <person name="Yamashiro T."/>
            <person name="Shiraishi A."/>
            <person name="Satake H."/>
            <person name="Nakayama K."/>
        </authorList>
    </citation>
    <scope>NUCLEOTIDE SEQUENCE</scope>
</reference>
<dbReference type="GO" id="GO:0003964">
    <property type="term" value="F:RNA-directed DNA polymerase activity"/>
    <property type="evidence" value="ECO:0007669"/>
    <property type="project" value="UniProtKB-KW"/>
</dbReference>
<sequence length="723" mass="82218">MTPSTRLVTANSSNSDEGIIREYLDSQLAEMRNLIATLGLQQNQGRQANQFRRQFLGANGDNVGWDVYKNGIIQRFGNGRCHGNNNKPSVLPLPASSSGLRPKPNTLVTAPLYTLVVLADEEDEYFEAKKVNEELNVQEEIPNFLECIKWVQYLPNNEGDWEGCQSRSTCPLAVTVEGKELTAIVNWLATLWDIKCNFKQLRMEFVYKGKRMTLRGTPKPALQCMEGKMQDKEVETVPHAELLMLNVFEIPKELPPHRSHDHKIPLIEDEGVSKPSQSPFASLIVMVKKKDNIWRMCIDYRQSNKCIVKDEFPILIIEELIDELCGATVFSKLDMRSGYHQISMYEGDVAKTTFKTHEGHYEFLVMPFGLTNAPFTFQALMNEVFKKFLRKFTLVFFDDILVYNITMEEQSSFEAMKQAMMEAPVLGLPDFDEPFVVETYASGVGLGAVLQQKGHPIAYLSKTLSSKHQTLSTYEEFLAVLTALERITTSTQMKWLPKLMGFDYEVVYKKGYENGAVDALSRLENGSELLPLFVSTLQNGLSTKKHYNLVNEQLTRKDKLVVGANKELRKSLLHYFHDGVIGGHSGVKVTTHKLCSLFYWKGVSVSPYLLVLVLHGLLESIVSDKDKVFISTFWKELFKLNYHTATKTTTFEVVYGQPPPIHVPYFGGVSKVDAVDRSLMARENAIEVLKFHLFRSQNRMKQQADKGRFERTFDVGDMVLLKQ</sequence>
<dbReference type="GO" id="GO:0006508">
    <property type="term" value="P:proteolysis"/>
    <property type="evidence" value="ECO:0007669"/>
    <property type="project" value="UniProtKB-KW"/>
</dbReference>
<dbReference type="Gene3D" id="3.10.10.10">
    <property type="entry name" value="HIV Type 1 Reverse Transcriptase, subunit A, domain 1"/>
    <property type="match status" value="1"/>
</dbReference>
<dbReference type="InterPro" id="IPR043128">
    <property type="entry name" value="Rev_trsase/Diguanyl_cyclase"/>
</dbReference>
<evidence type="ECO:0000256" key="3">
    <source>
        <dbReference type="ARBA" id="ARBA00022695"/>
    </source>
</evidence>
<dbReference type="InterPro" id="IPR041373">
    <property type="entry name" value="RT_RNaseH"/>
</dbReference>
<comment type="caution">
    <text evidence="9">The sequence shown here is derived from an EMBL/GenBank/DDBJ whole genome shotgun (WGS) entry which is preliminary data.</text>
</comment>
<dbReference type="Gene3D" id="1.10.340.70">
    <property type="match status" value="1"/>
</dbReference>
<evidence type="ECO:0000313" key="9">
    <source>
        <dbReference type="EMBL" id="GEZ31778.1"/>
    </source>
</evidence>
<dbReference type="GO" id="GO:0008233">
    <property type="term" value="F:peptidase activity"/>
    <property type="evidence" value="ECO:0007669"/>
    <property type="project" value="UniProtKB-KW"/>
</dbReference>
<keyword evidence="1" id="KW-0645">Protease</keyword>
<dbReference type="Pfam" id="PF17921">
    <property type="entry name" value="Integrase_H2C2"/>
    <property type="match status" value="1"/>
</dbReference>
<organism evidence="9">
    <name type="scientific">Tanacetum cinerariifolium</name>
    <name type="common">Dalmatian daisy</name>
    <name type="synonym">Chrysanthemum cinerariifolium</name>
    <dbReference type="NCBI Taxonomy" id="118510"/>
    <lineage>
        <taxon>Eukaryota</taxon>
        <taxon>Viridiplantae</taxon>
        <taxon>Streptophyta</taxon>
        <taxon>Embryophyta</taxon>
        <taxon>Tracheophyta</taxon>
        <taxon>Spermatophyta</taxon>
        <taxon>Magnoliopsida</taxon>
        <taxon>eudicotyledons</taxon>
        <taxon>Gunneridae</taxon>
        <taxon>Pentapetalae</taxon>
        <taxon>asterids</taxon>
        <taxon>campanulids</taxon>
        <taxon>Asterales</taxon>
        <taxon>Asteraceae</taxon>
        <taxon>Asteroideae</taxon>
        <taxon>Anthemideae</taxon>
        <taxon>Anthemidinae</taxon>
        <taxon>Tanacetum</taxon>
    </lineage>
</organism>
<protein>
    <submittedName>
        <fullName evidence="9">Putative polyprotein</fullName>
    </submittedName>
</protein>
<dbReference type="InterPro" id="IPR041588">
    <property type="entry name" value="Integrase_H2C2"/>
</dbReference>
<evidence type="ECO:0000256" key="2">
    <source>
        <dbReference type="ARBA" id="ARBA00022679"/>
    </source>
</evidence>
<dbReference type="Gene3D" id="3.30.70.270">
    <property type="match status" value="1"/>
</dbReference>
<proteinExistence type="predicted"/>
<evidence type="ECO:0000256" key="4">
    <source>
        <dbReference type="ARBA" id="ARBA00022722"/>
    </source>
</evidence>
<keyword evidence="7" id="KW-0695">RNA-directed DNA polymerase</keyword>
<evidence type="ECO:0000259" key="8">
    <source>
        <dbReference type="PROSITE" id="PS50878"/>
    </source>
</evidence>
<keyword evidence="6" id="KW-0378">Hydrolase</keyword>
<name>A0A699I9V4_TANCI</name>
<dbReference type="PROSITE" id="PS50878">
    <property type="entry name" value="RT_POL"/>
    <property type="match status" value="1"/>
</dbReference>
<evidence type="ECO:0000256" key="6">
    <source>
        <dbReference type="ARBA" id="ARBA00022801"/>
    </source>
</evidence>
<dbReference type="SUPFAM" id="SSF56672">
    <property type="entry name" value="DNA/RNA polymerases"/>
    <property type="match status" value="1"/>
</dbReference>
<gene>
    <name evidence="9" type="ORF">Tci_503751</name>
</gene>
<dbReference type="AlphaFoldDB" id="A0A699I9V4"/>
<keyword evidence="4" id="KW-0540">Nuclease</keyword>
<keyword evidence="3" id="KW-0548">Nucleotidyltransferase</keyword>
<dbReference type="InterPro" id="IPR000477">
    <property type="entry name" value="RT_dom"/>
</dbReference>
<keyword evidence="2" id="KW-0808">Transferase</keyword>
<dbReference type="Pfam" id="PF00078">
    <property type="entry name" value="RVT_1"/>
    <property type="match status" value="1"/>
</dbReference>